<keyword evidence="8 12" id="KW-0663">Pyridoxal phosphate</keyword>
<dbReference type="Gene3D" id="3.40.50.1100">
    <property type="match status" value="2"/>
</dbReference>
<comment type="function">
    <text evidence="11 12">Catalyzes the anaerobic formation of alpha-ketobutyrate and ammonia from threonine in a two-step reaction. The first step involved a dehydration of threonine and a production of enamine intermediates (aminocrotonate), which tautomerizes to its imine form (iminobutyrate). Both intermediates are unstable and short-lived. The second step is the nonenzymatic hydrolysis of the enamine/imine intermediates to form 2-ketobutyrate and free ammonia. In the low water environment of the cell, the second step is accelerated by RidA.</text>
</comment>
<proteinExistence type="inferred from homology"/>
<protein>
    <recommendedName>
        <fullName evidence="12">L-threonine dehydratase</fullName>
        <ecNumber evidence="12">4.3.1.19</ecNumber>
    </recommendedName>
    <alternativeName>
        <fullName evidence="12">Threonine deaminase</fullName>
    </alternativeName>
</protein>
<evidence type="ECO:0000256" key="3">
    <source>
        <dbReference type="ARBA" id="ARBA00004810"/>
    </source>
</evidence>
<keyword evidence="6 12" id="KW-0028">Amino-acid biosynthesis</keyword>
<comment type="cofactor">
    <cofactor evidence="2 12">
        <name>pyridoxal 5'-phosphate</name>
        <dbReference type="ChEBI" id="CHEBI:597326"/>
    </cofactor>
</comment>
<dbReference type="Pfam" id="PF00291">
    <property type="entry name" value="PALP"/>
    <property type="match status" value="1"/>
</dbReference>
<evidence type="ECO:0000256" key="4">
    <source>
        <dbReference type="ARBA" id="ARBA00010869"/>
    </source>
</evidence>
<evidence type="ECO:0000256" key="9">
    <source>
        <dbReference type="ARBA" id="ARBA00023239"/>
    </source>
</evidence>
<comment type="pathway">
    <text evidence="3 12">Amino-acid biosynthesis; L-isoleucine biosynthesis; 2-oxobutanoate from L-threonine: step 1/1.</text>
</comment>
<comment type="catalytic activity">
    <reaction evidence="1 12">
        <text>L-threonine = 2-oxobutanoate + NH4(+)</text>
        <dbReference type="Rhea" id="RHEA:22108"/>
        <dbReference type="ChEBI" id="CHEBI:16763"/>
        <dbReference type="ChEBI" id="CHEBI:28938"/>
        <dbReference type="ChEBI" id="CHEBI:57926"/>
        <dbReference type="EC" id="4.3.1.19"/>
    </reaction>
</comment>
<dbReference type="InterPro" id="IPR001721">
    <property type="entry name" value="TD_ACT-like"/>
</dbReference>
<dbReference type="InterPro" id="IPR011820">
    <property type="entry name" value="IlvA"/>
</dbReference>
<dbReference type="SUPFAM" id="SSF55021">
    <property type="entry name" value="ACT-like"/>
    <property type="match status" value="1"/>
</dbReference>
<evidence type="ECO:0000256" key="11">
    <source>
        <dbReference type="ARBA" id="ARBA00025527"/>
    </source>
</evidence>
<organism evidence="14 15">
    <name type="scientific">Sporolactobacillus shoreicorticis</name>
    <dbReference type="NCBI Taxonomy" id="1923877"/>
    <lineage>
        <taxon>Bacteria</taxon>
        <taxon>Bacillati</taxon>
        <taxon>Bacillota</taxon>
        <taxon>Bacilli</taxon>
        <taxon>Bacillales</taxon>
        <taxon>Sporolactobacillaceae</taxon>
        <taxon>Sporolactobacillus</taxon>
    </lineage>
</organism>
<evidence type="ECO:0000313" key="15">
    <source>
        <dbReference type="Proteomes" id="UP001597399"/>
    </source>
</evidence>
<dbReference type="InterPro" id="IPR000634">
    <property type="entry name" value="Ser/Thr_deHydtase_PyrdxlP-BS"/>
</dbReference>
<keyword evidence="10 12" id="KW-0100">Branched-chain amino acid biosynthesis</keyword>
<evidence type="ECO:0000313" key="14">
    <source>
        <dbReference type="EMBL" id="MFD2693590.1"/>
    </source>
</evidence>
<comment type="caution">
    <text evidence="14">The sequence shown here is derived from an EMBL/GenBank/DDBJ whole genome shotgun (WGS) entry which is preliminary data.</text>
</comment>
<evidence type="ECO:0000256" key="6">
    <source>
        <dbReference type="ARBA" id="ARBA00022605"/>
    </source>
</evidence>
<comment type="similarity">
    <text evidence="4 12">Belongs to the serine/threonine dehydratase family.</text>
</comment>
<keyword evidence="9 12" id="KW-0456">Lyase</keyword>
<name>A0ABW5S4Y9_9BACL</name>
<gene>
    <name evidence="12 14" type="primary">ilvA</name>
    <name evidence="14" type="ORF">ACFSUE_08110</name>
</gene>
<dbReference type="PROSITE" id="PS00165">
    <property type="entry name" value="DEHYDRATASE_SER_THR"/>
    <property type="match status" value="1"/>
</dbReference>
<feature type="domain" description="ACT-like" evidence="13">
    <location>
        <begin position="336"/>
        <end position="410"/>
    </location>
</feature>
<evidence type="ECO:0000256" key="5">
    <source>
        <dbReference type="ARBA" id="ARBA00011881"/>
    </source>
</evidence>
<evidence type="ECO:0000256" key="10">
    <source>
        <dbReference type="ARBA" id="ARBA00023304"/>
    </source>
</evidence>
<dbReference type="NCBIfam" id="TIGR02079">
    <property type="entry name" value="THD1"/>
    <property type="match status" value="1"/>
</dbReference>
<evidence type="ECO:0000256" key="7">
    <source>
        <dbReference type="ARBA" id="ARBA00022624"/>
    </source>
</evidence>
<keyword evidence="7 12" id="KW-0412">Isoleucine biosynthesis</keyword>
<dbReference type="EC" id="4.3.1.19" evidence="12"/>
<evidence type="ECO:0000256" key="8">
    <source>
        <dbReference type="ARBA" id="ARBA00022898"/>
    </source>
</evidence>
<dbReference type="PROSITE" id="PS51672">
    <property type="entry name" value="ACT_LIKE"/>
    <property type="match status" value="1"/>
</dbReference>
<dbReference type="PANTHER" id="PTHR48078:SF11">
    <property type="entry name" value="THREONINE DEHYDRATASE, MITOCHONDRIAL"/>
    <property type="match status" value="1"/>
</dbReference>
<keyword evidence="15" id="KW-1185">Reference proteome</keyword>
<dbReference type="Pfam" id="PF00585">
    <property type="entry name" value="Thr_dehydrat_C"/>
    <property type="match status" value="1"/>
</dbReference>
<accession>A0ABW5S4Y9</accession>
<dbReference type="InterPro" id="IPR036052">
    <property type="entry name" value="TrpB-like_PALP_sf"/>
</dbReference>
<dbReference type="Proteomes" id="UP001597399">
    <property type="component" value="Unassembled WGS sequence"/>
</dbReference>
<evidence type="ECO:0000256" key="12">
    <source>
        <dbReference type="RuleBase" id="RU362012"/>
    </source>
</evidence>
<dbReference type="GO" id="GO:0004794">
    <property type="term" value="F:threonine deaminase activity"/>
    <property type="evidence" value="ECO:0007669"/>
    <property type="project" value="UniProtKB-EC"/>
</dbReference>
<dbReference type="InterPro" id="IPR045865">
    <property type="entry name" value="ACT-like_dom_sf"/>
</dbReference>
<evidence type="ECO:0000256" key="2">
    <source>
        <dbReference type="ARBA" id="ARBA00001933"/>
    </source>
</evidence>
<dbReference type="PANTHER" id="PTHR48078">
    <property type="entry name" value="THREONINE DEHYDRATASE, MITOCHONDRIAL-RELATED"/>
    <property type="match status" value="1"/>
</dbReference>
<sequence>MNRVKDRLKIEDIMAAHDIVKDVVKKTPLQKDEHLSEKYRCTVYLKREDLQFVRSFKLRGAYHCIRKLPEDEWKNGVVCASAGNHAQGVAYTCHKLGIQAAIFMPMTTPKQKVSQVHFFGKSAVKIILTGETFDHSYQEAMRYCNEHKMTFIHPFDNLDVIAGQGTVGIEIVQDIDHPIDYTFMTIGGGGLISGTGTYIKTVHPSSKIIGVEPAGAACMKASLKKGEVVTLPEIDKFVDGAAVKRPGEITYSICRKIVDDLVVVPEGKACSALLDLYTNSAVIAEPAGALPVAALDFYKDKIVGKTVVCVISGGNNDIDRMQEIQERSRLYEGIRHYFAVNLPQRSKALKLFFDQVIGSDDEIVHIHFTEKRNKPFEHMFIGVEFENMAKYMAFIDRMNALGIIYQEVTDGLLRAANQIGGDQS</sequence>
<dbReference type="EMBL" id="JBHUMQ010000018">
    <property type="protein sequence ID" value="MFD2693590.1"/>
    <property type="molecule type" value="Genomic_DNA"/>
</dbReference>
<evidence type="ECO:0000259" key="13">
    <source>
        <dbReference type="PROSITE" id="PS51672"/>
    </source>
</evidence>
<dbReference type="InterPro" id="IPR001926">
    <property type="entry name" value="TrpB-like_PALP"/>
</dbReference>
<dbReference type="NCBIfam" id="NF006390">
    <property type="entry name" value="PRK08639.1"/>
    <property type="match status" value="1"/>
</dbReference>
<dbReference type="RefSeq" id="WP_253062471.1">
    <property type="nucleotide sequence ID" value="NZ_JAMXWM010000013.1"/>
</dbReference>
<dbReference type="InterPro" id="IPR050147">
    <property type="entry name" value="Ser/Thr_Dehydratase"/>
</dbReference>
<dbReference type="CDD" id="cd01562">
    <property type="entry name" value="Thr-dehyd"/>
    <property type="match status" value="1"/>
</dbReference>
<comment type="subunit">
    <text evidence="5 12">Homotetramer.</text>
</comment>
<evidence type="ECO:0000256" key="1">
    <source>
        <dbReference type="ARBA" id="ARBA00001274"/>
    </source>
</evidence>
<reference evidence="15" key="1">
    <citation type="journal article" date="2019" name="Int. J. Syst. Evol. Microbiol.">
        <title>The Global Catalogue of Microorganisms (GCM) 10K type strain sequencing project: providing services to taxonomists for standard genome sequencing and annotation.</title>
        <authorList>
            <consortium name="The Broad Institute Genomics Platform"/>
            <consortium name="The Broad Institute Genome Sequencing Center for Infectious Disease"/>
            <person name="Wu L."/>
            <person name="Ma J."/>
        </authorList>
    </citation>
    <scope>NUCLEOTIDE SEQUENCE [LARGE SCALE GENOMIC DNA]</scope>
    <source>
        <strain evidence="15">TISTR 2466</strain>
    </source>
</reference>
<dbReference type="SUPFAM" id="SSF53686">
    <property type="entry name" value="Tryptophan synthase beta subunit-like PLP-dependent enzymes"/>
    <property type="match status" value="1"/>
</dbReference>